<comment type="caution">
    <text evidence="1">The sequence shown here is derived from an EMBL/GenBank/DDBJ whole genome shotgun (WGS) entry which is preliminary data.</text>
</comment>
<proteinExistence type="predicted"/>
<sequence>MQAFVSDCDRDVYYGDPYFHEEGFYAFEQQGWNDAKCGKQPQSDNCFYRRGYDAFRTQAPHFAKG</sequence>
<dbReference type="AlphaFoldDB" id="A0A1E5QKX2"/>
<accession>A0A1E5QKX2</accession>
<organism evidence="1">
    <name type="scientific">Desertifilum tharense IPPAS B-1220</name>
    <dbReference type="NCBI Taxonomy" id="1781255"/>
    <lineage>
        <taxon>Bacteria</taxon>
        <taxon>Bacillati</taxon>
        <taxon>Cyanobacteriota</taxon>
        <taxon>Cyanophyceae</taxon>
        <taxon>Desertifilales</taxon>
        <taxon>Desertifilaceae</taxon>
        <taxon>Desertifilum</taxon>
    </lineage>
</organism>
<dbReference type="RefSeq" id="WP_069967062.1">
    <property type="nucleotide sequence ID" value="NZ_CM124774.1"/>
</dbReference>
<evidence type="ECO:0000313" key="1">
    <source>
        <dbReference type="EMBL" id="OEJ75332.1"/>
    </source>
</evidence>
<dbReference type="EMBL" id="MJGC01000052">
    <property type="protein sequence ID" value="OEJ75332.1"/>
    <property type="molecule type" value="Genomic_DNA"/>
</dbReference>
<reference evidence="1" key="1">
    <citation type="submission" date="2016-09" db="EMBL/GenBank/DDBJ databases">
        <title>Draft genome of thermotolerant cyanobacterium Desertifilum sp. strain IPPAS B-1220.</title>
        <authorList>
            <person name="Sinetova M.A."/>
            <person name="Bolakhan K."/>
            <person name="Zayadan B.K."/>
            <person name="Mironov K.S."/>
            <person name="Ustinova V."/>
            <person name="Kupriyanova E.V."/>
            <person name="Sidorov R.A."/>
            <person name="Skrypnik A.N."/>
            <person name="Gogoleva N.E."/>
            <person name="Gogolev Y.V."/>
            <person name="Los D.A."/>
        </authorList>
    </citation>
    <scope>NUCLEOTIDE SEQUENCE [LARGE SCALE GENOMIC DNA]</scope>
    <source>
        <strain evidence="1">IPPAS B-1220</strain>
    </source>
</reference>
<name>A0A1E5QKX2_9CYAN</name>
<gene>
    <name evidence="1" type="ORF">BH720_10060</name>
</gene>
<protein>
    <submittedName>
        <fullName evidence="1">Uncharacterized protein</fullName>
    </submittedName>
</protein>